<evidence type="ECO:0000313" key="2">
    <source>
        <dbReference type="EMBL" id="PMD40101.1"/>
    </source>
</evidence>
<accession>A0A2J6RNL3</accession>
<dbReference type="GO" id="GO:0005739">
    <property type="term" value="C:mitochondrion"/>
    <property type="evidence" value="ECO:0007669"/>
    <property type="project" value="TreeGrafter"/>
</dbReference>
<sequence length="358" mass="37705">MTSEIPTTMRAIALTKFCNPAEYNLGTLPVPKITRPDELLIRVRAASVNPVDVKLASSIGKMMGGANFPSKLGYDLAGEVVDVGTDVSTFKKGDEVYSRVGTEHKGTLAEYCLSSVSTTALKPASLSFAEAAAIPLAAQTALQALDVGEEQVKGGLKGKVVYVPAGLSGTGSFGVQLAKNVFGAKSVVTSLSPGKIKLIGELMGEGTPDVIVDYTKQKTVDVTGKGSVDFMFDTVGETVKSLGVIRKGGAIVSVSMGPNGTDFKKKNPTLPTYIAYILNVVDWLLRTYTGWYGVSYKALVLVGNAKDLERLSGWVQEGKVKPIVGSVVKLSDLEGVRKGCQQCLEGKGGVGKFVVEID</sequence>
<dbReference type="InterPro" id="IPR050700">
    <property type="entry name" value="YIM1/Zinc_Alcohol_DH_Fams"/>
</dbReference>
<dbReference type="InterPro" id="IPR011032">
    <property type="entry name" value="GroES-like_sf"/>
</dbReference>
<gene>
    <name evidence="2" type="ORF">L207DRAFT_490114</name>
</gene>
<dbReference type="AlphaFoldDB" id="A0A2J6RNL3"/>
<feature type="domain" description="Enoyl reductase (ER)" evidence="1">
    <location>
        <begin position="26"/>
        <end position="355"/>
    </location>
</feature>
<dbReference type="Gene3D" id="3.40.50.720">
    <property type="entry name" value="NAD(P)-binding Rossmann-like Domain"/>
    <property type="match status" value="1"/>
</dbReference>
<reference evidence="2 3" key="1">
    <citation type="submission" date="2016-04" db="EMBL/GenBank/DDBJ databases">
        <title>A degradative enzymes factory behind the ericoid mycorrhizal symbiosis.</title>
        <authorList>
            <consortium name="DOE Joint Genome Institute"/>
            <person name="Martino E."/>
            <person name="Morin E."/>
            <person name="Grelet G."/>
            <person name="Kuo A."/>
            <person name="Kohler A."/>
            <person name="Daghino S."/>
            <person name="Barry K."/>
            <person name="Choi C."/>
            <person name="Cichocki N."/>
            <person name="Clum A."/>
            <person name="Copeland A."/>
            <person name="Hainaut M."/>
            <person name="Haridas S."/>
            <person name="Labutti K."/>
            <person name="Lindquist E."/>
            <person name="Lipzen A."/>
            <person name="Khouja H.-R."/>
            <person name="Murat C."/>
            <person name="Ohm R."/>
            <person name="Olson A."/>
            <person name="Spatafora J."/>
            <person name="Veneault-Fourrey C."/>
            <person name="Henrissat B."/>
            <person name="Grigoriev I."/>
            <person name="Martin F."/>
            <person name="Perotto S."/>
        </authorList>
    </citation>
    <scope>NUCLEOTIDE SEQUENCE [LARGE SCALE GENOMIC DNA]</scope>
    <source>
        <strain evidence="2 3">F</strain>
    </source>
</reference>
<dbReference type="GO" id="GO:0016491">
    <property type="term" value="F:oxidoreductase activity"/>
    <property type="evidence" value="ECO:0007669"/>
    <property type="project" value="InterPro"/>
</dbReference>
<dbReference type="InterPro" id="IPR036291">
    <property type="entry name" value="NAD(P)-bd_dom_sf"/>
</dbReference>
<dbReference type="EMBL" id="KZ613946">
    <property type="protein sequence ID" value="PMD40101.1"/>
    <property type="molecule type" value="Genomic_DNA"/>
</dbReference>
<dbReference type="PANTHER" id="PTHR11695">
    <property type="entry name" value="ALCOHOL DEHYDROGENASE RELATED"/>
    <property type="match status" value="1"/>
</dbReference>
<dbReference type="PANTHER" id="PTHR11695:SF294">
    <property type="entry name" value="RETICULON-4-INTERACTING PROTEIN 1, MITOCHONDRIAL"/>
    <property type="match status" value="1"/>
</dbReference>
<keyword evidence="3" id="KW-1185">Reference proteome</keyword>
<dbReference type="Proteomes" id="UP000235786">
    <property type="component" value="Unassembled WGS sequence"/>
</dbReference>
<evidence type="ECO:0000259" key="1">
    <source>
        <dbReference type="SMART" id="SM00829"/>
    </source>
</evidence>
<dbReference type="OrthoDB" id="3509362at2759"/>
<dbReference type="InterPro" id="IPR020843">
    <property type="entry name" value="ER"/>
</dbReference>
<proteinExistence type="predicted"/>
<protein>
    <submittedName>
        <fullName evidence="2">GroES-like protein</fullName>
    </submittedName>
</protein>
<dbReference type="InterPro" id="IPR013154">
    <property type="entry name" value="ADH-like_N"/>
</dbReference>
<evidence type="ECO:0000313" key="3">
    <source>
        <dbReference type="Proteomes" id="UP000235786"/>
    </source>
</evidence>
<dbReference type="SUPFAM" id="SSF50129">
    <property type="entry name" value="GroES-like"/>
    <property type="match status" value="1"/>
</dbReference>
<dbReference type="Pfam" id="PF13602">
    <property type="entry name" value="ADH_zinc_N_2"/>
    <property type="match status" value="1"/>
</dbReference>
<dbReference type="Gene3D" id="3.90.180.10">
    <property type="entry name" value="Medium-chain alcohol dehydrogenases, catalytic domain"/>
    <property type="match status" value="1"/>
</dbReference>
<dbReference type="SUPFAM" id="SSF51735">
    <property type="entry name" value="NAD(P)-binding Rossmann-fold domains"/>
    <property type="match status" value="1"/>
</dbReference>
<name>A0A2J6RNL3_HYAVF</name>
<dbReference type="Pfam" id="PF08240">
    <property type="entry name" value="ADH_N"/>
    <property type="match status" value="1"/>
</dbReference>
<dbReference type="SMART" id="SM00829">
    <property type="entry name" value="PKS_ER"/>
    <property type="match status" value="1"/>
</dbReference>
<dbReference type="STRING" id="1149755.A0A2J6RNL3"/>
<dbReference type="CDD" id="cd05289">
    <property type="entry name" value="MDR_like_2"/>
    <property type="match status" value="1"/>
</dbReference>
<organism evidence="2 3">
    <name type="scientific">Hyaloscypha variabilis (strain UAMH 11265 / GT02V1 / F)</name>
    <name type="common">Meliniomyces variabilis</name>
    <dbReference type="NCBI Taxonomy" id="1149755"/>
    <lineage>
        <taxon>Eukaryota</taxon>
        <taxon>Fungi</taxon>
        <taxon>Dikarya</taxon>
        <taxon>Ascomycota</taxon>
        <taxon>Pezizomycotina</taxon>
        <taxon>Leotiomycetes</taxon>
        <taxon>Helotiales</taxon>
        <taxon>Hyaloscyphaceae</taxon>
        <taxon>Hyaloscypha</taxon>
        <taxon>Hyaloscypha variabilis</taxon>
    </lineage>
</organism>